<proteinExistence type="inferred from homology"/>
<evidence type="ECO:0000256" key="1">
    <source>
        <dbReference type="ARBA" id="ARBA00006987"/>
    </source>
</evidence>
<dbReference type="PROSITE" id="PS51318">
    <property type="entry name" value="TAT"/>
    <property type="match status" value="1"/>
</dbReference>
<accession>A0ABX1DY67</accession>
<evidence type="ECO:0000313" key="2">
    <source>
        <dbReference type="EMBL" id="NKC29840.1"/>
    </source>
</evidence>
<dbReference type="InterPro" id="IPR042100">
    <property type="entry name" value="Bug_dom1"/>
</dbReference>
<dbReference type="EMBL" id="JAAVNE010000003">
    <property type="protein sequence ID" value="NKC29840.1"/>
    <property type="molecule type" value="Genomic_DNA"/>
</dbReference>
<dbReference type="Proteomes" id="UP000787635">
    <property type="component" value="Unassembled WGS sequence"/>
</dbReference>
<comment type="similarity">
    <text evidence="1">Belongs to the UPF0065 (bug) family.</text>
</comment>
<dbReference type="SUPFAM" id="SSF53850">
    <property type="entry name" value="Periplasmic binding protein-like II"/>
    <property type="match status" value="1"/>
</dbReference>
<protein>
    <submittedName>
        <fullName evidence="2">Tripartite tricarboxylate transporter substrate binding protein</fullName>
    </submittedName>
</protein>
<dbReference type="PIRSF" id="PIRSF017082">
    <property type="entry name" value="YflP"/>
    <property type="match status" value="1"/>
</dbReference>
<dbReference type="InterPro" id="IPR006311">
    <property type="entry name" value="TAT_signal"/>
</dbReference>
<dbReference type="Gene3D" id="3.40.190.10">
    <property type="entry name" value="Periplasmic binding protein-like II"/>
    <property type="match status" value="1"/>
</dbReference>
<dbReference type="PANTHER" id="PTHR42928:SF5">
    <property type="entry name" value="BLR1237 PROTEIN"/>
    <property type="match status" value="1"/>
</dbReference>
<dbReference type="PANTHER" id="PTHR42928">
    <property type="entry name" value="TRICARBOXYLATE-BINDING PROTEIN"/>
    <property type="match status" value="1"/>
</dbReference>
<dbReference type="CDD" id="cd13578">
    <property type="entry name" value="PBP2_Bug27"/>
    <property type="match status" value="1"/>
</dbReference>
<dbReference type="InterPro" id="IPR005064">
    <property type="entry name" value="BUG"/>
</dbReference>
<sequence>MGRMIGRRGILAAGGGMAAGLAAPSVRAQGAWPARPIRMIVPYTPGAATDAMARLSAQKLQERLGVTVVVENRAGANGAIGSQAVLQAAPDGYTILASASIHPMARHVMKAAPYDPVKDFIPLARTARGPLVLVMNPALPQRTIPEVVAAAKADPRRWTFATSSLGAAGHLATIEFNRLTGAAIEIVGYRGSAPALTDVAAGNAQLMFDPVLSTLPLVRGGQLRGLAIATTARTSLAPDLPTAAEAGLPGFEFYSWYGVWGPRAMPREIADRINAALVAGLREPAVVQRLTGLGFEPVAETVAEAEAFIEADVARNAELLRIANFQPQ</sequence>
<organism evidence="2 3">
    <name type="scientific">Falsiroseomonas selenitidurans</name>
    <dbReference type="NCBI Taxonomy" id="2716335"/>
    <lineage>
        <taxon>Bacteria</taxon>
        <taxon>Pseudomonadati</taxon>
        <taxon>Pseudomonadota</taxon>
        <taxon>Alphaproteobacteria</taxon>
        <taxon>Acetobacterales</taxon>
        <taxon>Roseomonadaceae</taxon>
        <taxon>Falsiroseomonas</taxon>
    </lineage>
</organism>
<dbReference type="Gene3D" id="3.40.190.150">
    <property type="entry name" value="Bordetella uptake gene, domain 1"/>
    <property type="match status" value="1"/>
</dbReference>
<reference evidence="2 3" key="1">
    <citation type="submission" date="2020-03" db="EMBL/GenBank/DDBJ databases">
        <title>Roseomonas selenitidurans sp. nov. isolated from urban soil.</title>
        <authorList>
            <person name="Liu H."/>
        </authorList>
    </citation>
    <scope>NUCLEOTIDE SEQUENCE [LARGE SCALE GENOMIC DNA]</scope>
    <source>
        <strain evidence="2 3">BU-1</strain>
    </source>
</reference>
<evidence type="ECO:0000313" key="3">
    <source>
        <dbReference type="Proteomes" id="UP000787635"/>
    </source>
</evidence>
<gene>
    <name evidence="2" type="ORF">HEQ75_03120</name>
</gene>
<name>A0ABX1DY67_9PROT</name>
<comment type="caution">
    <text evidence="2">The sequence shown here is derived from an EMBL/GenBank/DDBJ whole genome shotgun (WGS) entry which is preliminary data.</text>
</comment>
<dbReference type="Pfam" id="PF03401">
    <property type="entry name" value="TctC"/>
    <property type="match status" value="1"/>
</dbReference>
<keyword evidence="3" id="KW-1185">Reference proteome</keyword>